<dbReference type="InterPro" id="IPR002500">
    <property type="entry name" value="PAPS_reduct_dom"/>
</dbReference>
<dbReference type="RefSeq" id="WP_053937833.1">
    <property type="nucleotide sequence ID" value="NZ_LAQT01000008.1"/>
</dbReference>
<feature type="domain" description="Phosphoadenosine phosphosulphate reductase" evidence="1">
    <location>
        <begin position="189"/>
        <end position="270"/>
    </location>
</feature>
<keyword evidence="3" id="KW-1185">Reference proteome</keyword>
<dbReference type="InterPro" id="IPR050128">
    <property type="entry name" value="Sulfate_adenylyltrnsfr_sub2"/>
</dbReference>
<dbReference type="Proteomes" id="UP000037939">
    <property type="component" value="Unassembled WGS sequence"/>
</dbReference>
<comment type="caution">
    <text evidence="2">The sequence shown here is derived from an EMBL/GenBank/DDBJ whole genome shotgun (WGS) entry which is preliminary data.</text>
</comment>
<dbReference type="STRING" id="857265.WG78_10920"/>
<proteinExistence type="predicted"/>
<dbReference type="Pfam" id="PF01507">
    <property type="entry name" value="PAPS_reduct"/>
    <property type="match status" value="2"/>
</dbReference>
<dbReference type="PATRIC" id="fig|857265.3.peg.2244"/>
<dbReference type="AlphaFoldDB" id="A0A0N0XKN9"/>
<gene>
    <name evidence="2" type="ORF">WG78_10920</name>
</gene>
<evidence type="ECO:0000313" key="2">
    <source>
        <dbReference type="EMBL" id="KPC52997.1"/>
    </source>
</evidence>
<sequence>MSIKHVISVSAGKDSTATLQLAIERFGASKVVAIFCDTGNEDEAVFAYLDYLERHFGIRIHRLRADFAPEFARKREFIAGDQRTRREYDTTPVFDAEGNPVPKRDGRGNLIMRKANVNREQVLVPVQKTKKIGGGRRVRWSNKAKRRALAALHPTGNPFLDLCMLKGRFPSRMAQFCTERLKRDLAVEFHMELMDQGHTVVSWQGVRRDESDARANVATLERVAPNLYIYRPIAAWTALEVFAYCAKKSIRPNPLYLQGFNRVGCMLCINAGKGEIRRAAARLPHHTSRLAEWETIVSSCSKRGYSTFFHKTDEKGSPAAIFSRSKIAQVIEWAKTTRGGRQYDLLAQAEEVNSCSSSYGLCDQTSATTWFSVLDELERLKA</sequence>
<dbReference type="SUPFAM" id="SSF52402">
    <property type="entry name" value="Adenine nucleotide alpha hydrolases-like"/>
    <property type="match status" value="1"/>
</dbReference>
<dbReference type="PANTHER" id="PTHR43196">
    <property type="entry name" value="SULFATE ADENYLYLTRANSFERASE SUBUNIT 2"/>
    <property type="match status" value="1"/>
</dbReference>
<dbReference type="InterPro" id="IPR014729">
    <property type="entry name" value="Rossmann-like_a/b/a_fold"/>
</dbReference>
<dbReference type="GO" id="GO:0003824">
    <property type="term" value="F:catalytic activity"/>
    <property type="evidence" value="ECO:0007669"/>
    <property type="project" value="InterPro"/>
</dbReference>
<dbReference type="PANTHER" id="PTHR43196:SF2">
    <property type="entry name" value="PHOSPHOADENOSINE PHOSPHOSULFATE REDUCTASE"/>
    <property type="match status" value="1"/>
</dbReference>
<feature type="domain" description="Phosphoadenosine phosphosulphate reductase" evidence="1">
    <location>
        <begin position="5"/>
        <end position="66"/>
    </location>
</feature>
<dbReference type="EMBL" id="LAQT01000008">
    <property type="protein sequence ID" value="KPC52997.1"/>
    <property type="molecule type" value="Genomic_DNA"/>
</dbReference>
<evidence type="ECO:0000313" key="3">
    <source>
        <dbReference type="Proteomes" id="UP000037939"/>
    </source>
</evidence>
<evidence type="ECO:0000259" key="1">
    <source>
        <dbReference type="Pfam" id="PF01507"/>
    </source>
</evidence>
<organism evidence="2 3">
    <name type="scientific">Amantichitinum ursilacus</name>
    <dbReference type="NCBI Taxonomy" id="857265"/>
    <lineage>
        <taxon>Bacteria</taxon>
        <taxon>Pseudomonadati</taxon>
        <taxon>Pseudomonadota</taxon>
        <taxon>Betaproteobacteria</taxon>
        <taxon>Neisseriales</taxon>
        <taxon>Chitinibacteraceae</taxon>
        <taxon>Amantichitinum</taxon>
    </lineage>
</organism>
<name>A0A0N0XKN9_9NEIS</name>
<dbReference type="OrthoDB" id="9794018at2"/>
<reference evidence="2 3" key="1">
    <citation type="submission" date="2015-07" db="EMBL/GenBank/DDBJ databases">
        <title>Draft genome sequence of the Amantichitinum ursilacus IGB-41, a new chitin-degrading bacterium.</title>
        <authorList>
            <person name="Kirstahler P."/>
            <person name="Guenther M."/>
            <person name="Grumaz C."/>
            <person name="Rupp S."/>
            <person name="Zibek S."/>
            <person name="Sohn K."/>
        </authorList>
    </citation>
    <scope>NUCLEOTIDE SEQUENCE [LARGE SCALE GENOMIC DNA]</scope>
    <source>
        <strain evidence="2 3">IGB-41</strain>
    </source>
</reference>
<accession>A0A0N0XKN9</accession>
<dbReference type="Gene3D" id="3.40.50.620">
    <property type="entry name" value="HUPs"/>
    <property type="match status" value="2"/>
</dbReference>
<protein>
    <recommendedName>
        <fullName evidence="1">Phosphoadenosine phosphosulphate reductase domain-containing protein</fullName>
    </recommendedName>
</protein>